<feature type="region of interest" description="Disordered" evidence="12">
    <location>
        <begin position="1252"/>
        <end position="1277"/>
    </location>
</feature>
<dbReference type="SMART" id="SM00355">
    <property type="entry name" value="ZnF_C2H2"/>
    <property type="match status" value="11"/>
</dbReference>
<evidence type="ECO:0000256" key="4">
    <source>
        <dbReference type="ARBA" id="ARBA00022737"/>
    </source>
</evidence>
<evidence type="ECO:0000256" key="7">
    <source>
        <dbReference type="ARBA" id="ARBA00023015"/>
    </source>
</evidence>
<comment type="similarity">
    <text evidence="2">Belongs to the krueppel C2H2-type zinc-finger protein family.</text>
</comment>
<evidence type="ECO:0000256" key="11">
    <source>
        <dbReference type="PROSITE-ProRule" id="PRU00042"/>
    </source>
</evidence>
<evidence type="ECO:0000256" key="6">
    <source>
        <dbReference type="ARBA" id="ARBA00022833"/>
    </source>
</evidence>
<sequence length="1329" mass="150534">MDQYEFDPTDGRGSTAVQAKTQKEILESLSSMPDFASIINLSSYDRDCNPKLTDSQENGLCDGPNTRTRSKNGQSDDIPASFMMKIPYFAYKPEKNKKCQVCGKHARTPSDLLRHMRVHTGERPFPCVACNKTFKCKRSQLTHQYLSHGIKDGLSEHRLNVLDHRKTKRNPPKPKETNFLTQMPSLMMDNINTFMLKSNHNNIKPEPIPPPIDQDEDTEIMAEEEISCSNDGPVSFVGLFNSQRENNLNTLIDESQQLNLESSKTDFRLDAMQTGDASPYMKQERDVTEGKESDVNNVRTSESNIIELLKKKKKDRSKKVPILRIKTHKCTHCRRQFRSIYTLRYHLRSMHDEKVYLSPALETRLKKRRWIPPHVRLQKSKISTPHNNGKKDKEKSSQEKTGYSLLPTYPNEEIEQKFFAQAAQSFTDSLASQNKADEAVNLHVNANNSTLEIKKEKLDTYEEEINNNISLNNTEKIEKTFSSFLGMNEKEMKQLPYFASTQPNSITNTTSTFSLNTSTAANSTNPFVLPPHIFFPSTPAAEEGLLNEKPISWESLQVTSESVLISKLEAIHPGTQQKYVLYKCGLCGKAFASLRVICGHLALHNNSNKEKDCEKCGASFKWRTELDSHLECHQTSDRKFVPSSPYLPSYYVNPFPIPVVTPSEQNVLPTTRLLPYPFFPMPQQIPPLMQPGFFPFFAAAALQPQVQSSQNNNEESVHNAQLNPTENNHPPENYEDKNSAQSCSFQCKMCPKTFDRIFSLQRHERIHSGVKACFCKICGRGFSELRNLRHHIIRFHAESAQKEPLPYRRRPNRMRNISSSQKLVSFLKKTAVRILNSMGQNKLDPPTPPEIHNSIKLETESAQESATNEPQNLSTTVLTSDAENVTEKNAVTIMPKLFDATSHVTQLSPSHDLNEVPPPKLSPGLSNEMKDSSTVKDTSATTNGAVEVLQDPKRSLLGNRRKGRPFKLSSVSNQTLNLGVDDMLFPLHDSTFFGKHAAAITESSLLQATEFLNGCLKQEIAFPQLNFFNMSTQDPTSNMNIQDTPTSISIQESSANISVQETPSLNIQEHPTNEPIDMRNPVVKEKANTPSKQESESIEVKDKNITLPPENNVGLNVYNESQQNAANIKLPESFESRCLFPCSYCHKSFNSIADINRHMSFHADIRPFKCPYCNYCSRTNSQLKVHMMRHEGIKHYMCQICNYNGVTQSDLNRHLKTRTHLLRSRNVCACCGTGFHTRSLSDEHYKSCHLASNGNNQDQNPKAIQDSATTNKASVPNNRNRVTRLKQFRAPEDKIKNEFYQKLCDINNMGVTFGEFLQQSATAAMNIEK</sequence>
<evidence type="ECO:0000259" key="13">
    <source>
        <dbReference type="PROSITE" id="PS50157"/>
    </source>
</evidence>
<dbReference type="InterPro" id="IPR050688">
    <property type="entry name" value="Zinc_finger/UBP_domain"/>
</dbReference>
<dbReference type="EMBL" id="GAKT01000014">
    <property type="protein sequence ID" value="JAA93048.1"/>
    <property type="molecule type" value="mRNA"/>
</dbReference>
<comment type="subcellular location">
    <subcellularLocation>
        <location evidence="1">Nucleus</location>
    </subcellularLocation>
</comment>
<name>T1E1C7_CUPSA</name>
<keyword evidence="8" id="KW-0238">DNA-binding</keyword>
<evidence type="ECO:0000256" key="3">
    <source>
        <dbReference type="ARBA" id="ARBA00022723"/>
    </source>
</evidence>
<dbReference type="FunFam" id="3.30.160.60:FF:000075">
    <property type="entry name" value="Putative zinc finger protein 536"/>
    <property type="match status" value="1"/>
</dbReference>
<evidence type="ECO:0000256" key="10">
    <source>
        <dbReference type="ARBA" id="ARBA00023242"/>
    </source>
</evidence>
<reference evidence="14" key="1">
    <citation type="submission" date="2013-06" db="EMBL/GenBank/DDBJ databases">
        <title>Upstream open reading frames and Kozak regions of a set of assembled transcriptome sequences from the spider Cupiennius salei.</title>
        <authorList>
            <person name="French A.S."/>
            <person name="Li A.W."/>
            <person name="Meisner S."/>
            <person name="Torkkeli P.H."/>
        </authorList>
    </citation>
    <scope>NUCLEOTIDE SEQUENCE</scope>
    <source>
        <tissue evidence="14">Leg hypodermis</tissue>
    </source>
</reference>
<keyword evidence="10" id="KW-0539">Nucleus</keyword>
<dbReference type="InterPro" id="IPR036236">
    <property type="entry name" value="Znf_C2H2_sf"/>
</dbReference>
<dbReference type="GO" id="GO:0008270">
    <property type="term" value="F:zinc ion binding"/>
    <property type="evidence" value="ECO:0007669"/>
    <property type="project" value="UniProtKB-KW"/>
</dbReference>
<accession>T1E1C7</accession>
<dbReference type="PANTHER" id="PTHR24403:SF86">
    <property type="entry name" value="C2H2-TYPE DOMAIN-CONTAINING PROTEIN"/>
    <property type="match status" value="1"/>
</dbReference>
<feature type="region of interest" description="Disordered" evidence="12">
    <location>
        <begin position="707"/>
        <end position="737"/>
    </location>
</feature>
<organism evidence="14">
    <name type="scientific">Cupiennius salei</name>
    <name type="common">American wandering spider</name>
    <dbReference type="NCBI Taxonomy" id="6928"/>
    <lineage>
        <taxon>Eukaryota</taxon>
        <taxon>Metazoa</taxon>
        <taxon>Ecdysozoa</taxon>
        <taxon>Arthropoda</taxon>
        <taxon>Chelicerata</taxon>
        <taxon>Arachnida</taxon>
        <taxon>Araneae</taxon>
        <taxon>Araneomorphae</taxon>
        <taxon>Entelegynae</taxon>
        <taxon>Lycosoidea</taxon>
        <taxon>Ctenidae</taxon>
        <taxon>Cupiennius</taxon>
    </lineage>
</organism>
<dbReference type="Gene3D" id="3.30.160.60">
    <property type="entry name" value="Classic Zinc Finger"/>
    <property type="match status" value="7"/>
</dbReference>
<feature type="region of interest" description="Disordered" evidence="12">
    <location>
        <begin position="55"/>
        <end position="77"/>
    </location>
</feature>
<keyword evidence="3" id="KW-0479">Metal-binding</keyword>
<proteinExistence type="evidence at transcript level"/>
<evidence type="ECO:0000256" key="8">
    <source>
        <dbReference type="ARBA" id="ARBA00023125"/>
    </source>
</evidence>
<protein>
    <submittedName>
        <fullName evidence="14">Putative zinc finger containing protein</fullName>
    </submittedName>
</protein>
<dbReference type="GO" id="GO:0003677">
    <property type="term" value="F:DNA binding"/>
    <property type="evidence" value="ECO:0007669"/>
    <property type="project" value="UniProtKB-KW"/>
</dbReference>
<evidence type="ECO:0000256" key="1">
    <source>
        <dbReference type="ARBA" id="ARBA00004123"/>
    </source>
</evidence>
<evidence type="ECO:0000256" key="9">
    <source>
        <dbReference type="ARBA" id="ARBA00023163"/>
    </source>
</evidence>
<dbReference type="PANTHER" id="PTHR24403">
    <property type="entry name" value="ZINC FINGER PROTEIN"/>
    <property type="match status" value="1"/>
</dbReference>
<feature type="compositionally biased region" description="Basic and acidic residues" evidence="12">
    <location>
        <begin position="389"/>
        <end position="398"/>
    </location>
</feature>
<feature type="domain" description="C2H2-type" evidence="13">
    <location>
        <begin position="97"/>
        <end position="124"/>
    </location>
</feature>
<keyword evidence="5 11" id="KW-0863">Zinc-finger</keyword>
<feature type="region of interest" description="Disordered" evidence="12">
    <location>
        <begin position="860"/>
        <end position="881"/>
    </location>
</feature>
<dbReference type="PROSITE" id="PS50157">
    <property type="entry name" value="ZINC_FINGER_C2H2_2"/>
    <property type="match status" value="8"/>
</dbReference>
<keyword evidence="7" id="KW-0805">Transcription regulation</keyword>
<feature type="region of interest" description="Disordered" evidence="12">
    <location>
        <begin position="907"/>
        <end position="938"/>
    </location>
</feature>
<dbReference type="Pfam" id="PF00096">
    <property type="entry name" value="zf-C2H2"/>
    <property type="match status" value="4"/>
</dbReference>
<feature type="compositionally biased region" description="Polar residues" evidence="12">
    <location>
        <begin position="708"/>
        <end position="730"/>
    </location>
</feature>
<feature type="domain" description="C2H2-type" evidence="13">
    <location>
        <begin position="1168"/>
        <end position="1195"/>
    </location>
</feature>
<feature type="region of interest" description="Disordered" evidence="12">
    <location>
        <begin position="375"/>
        <end position="404"/>
    </location>
</feature>
<keyword evidence="4" id="KW-0677">Repeat</keyword>
<feature type="domain" description="C2H2-type" evidence="13">
    <location>
        <begin position="745"/>
        <end position="772"/>
    </location>
</feature>
<keyword evidence="9" id="KW-0804">Transcription</keyword>
<dbReference type="InterPro" id="IPR013087">
    <property type="entry name" value="Znf_C2H2_type"/>
</dbReference>
<dbReference type="GO" id="GO:0045944">
    <property type="term" value="P:positive regulation of transcription by RNA polymerase II"/>
    <property type="evidence" value="ECO:0007669"/>
    <property type="project" value="TreeGrafter"/>
</dbReference>
<feature type="domain" description="C2H2-type" evidence="13">
    <location>
        <begin position="773"/>
        <end position="801"/>
    </location>
</feature>
<evidence type="ECO:0000256" key="12">
    <source>
        <dbReference type="SAM" id="MobiDB-lite"/>
    </source>
</evidence>
<evidence type="ECO:0000256" key="5">
    <source>
        <dbReference type="ARBA" id="ARBA00022771"/>
    </source>
</evidence>
<feature type="domain" description="C2H2-type" evidence="13">
    <location>
        <begin position="582"/>
        <end position="609"/>
    </location>
</feature>
<evidence type="ECO:0000313" key="14">
    <source>
        <dbReference type="EMBL" id="JAA93048.1"/>
    </source>
</evidence>
<feature type="domain" description="C2H2-type" evidence="13">
    <location>
        <begin position="328"/>
        <end position="351"/>
    </location>
</feature>
<feature type="domain" description="C2H2-type" evidence="13">
    <location>
        <begin position="1140"/>
        <end position="1167"/>
    </location>
</feature>
<dbReference type="PROSITE" id="PS00028">
    <property type="entry name" value="ZINC_FINGER_C2H2_1"/>
    <property type="match status" value="8"/>
</dbReference>
<dbReference type="GO" id="GO:0005634">
    <property type="term" value="C:nucleus"/>
    <property type="evidence" value="ECO:0007669"/>
    <property type="project" value="UniProtKB-SubCell"/>
</dbReference>
<feature type="compositionally biased region" description="Polar residues" evidence="12">
    <location>
        <begin position="65"/>
        <end position="75"/>
    </location>
</feature>
<dbReference type="FunFam" id="3.30.160.60:FF:000145">
    <property type="entry name" value="Zinc finger protein 574"/>
    <property type="match status" value="1"/>
</dbReference>
<dbReference type="SUPFAM" id="SSF57667">
    <property type="entry name" value="beta-beta-alpha zinc fingers"/>
    <property type="match status" value="5"/>
</dbReference>
<evidence type="ECO:0000256" key="2">
    <source>
        <dbReference type="ARBA" id="ARBA00006991"/>
    </source>
</evidence>
<keyword evidence="6" id="KW-0862">Zinc</keyword>
<feature type="domain" description="C2H2-type" evidence="13">
    <location>
        <begin position="611"/>
        <end position="638"/>
    </location>
</feature>